<keyword evidence="4 5" id="KW-0472">Membrane</keyword>
<evidence type="ECO:0000313" key="8">
    <source>
        <dbReference type="Proteomes" id="UP000254968"/>
    </source>
</evidence>
<evidence type="ECO:0000256" key="3">
    <source>
        <dbReference type="ARBA" id="ARBA00022989"/>
    </source>
</evidence>
<evidence type="ECO:0000256" key="4">
    <source>
        <dbReference type="ARBA" id="ARBA00023136"/>
    </source>
</evidence>
<reference evidence="7 8" key="1">
    <citation type="submission" date="2018-06" db="EMBL/GenBank/DDBJ databases">
        <authorList>
            <consortium name="Pathogen Informatics"/>
            <person name="Doyle S."/>
        </authorList>
    </citation>
    <scope>NUCLEOTIDE SEQUENCE [LARGE SCALE GENOMIC DNA]</scope>
    <source>
        <strain evidence="7 8">NCTC13315</strain>
    </source>
</reference>
<evidence type="ECO:0000256" key="2">
    <source>
        <dbReference type="ARBA" id="ARBA00022692"/>
    </source>
</evidence>
<dbReference type="Proteomes" id="UP000254968">
    <property type="component" value="Unassembled WGS sequence"/>
</dbReference>
<keyword evidence="8" id="KW-1185">Reference proteome</keyword>
<feature type="transmembrane region" description="Helical" evidence="5">
    <location>
        <begin position="83"/>
        <end position="103"/>
    </location>
</feature>
<feature type="transmembrane region" description="Helical" evidence="5">
    <location>
        <begin position="6"/>
        <end position="30"/>
    </location>
</feature>
<accession>A0A378I5Q0</accession>
<dbReference type="InterPro" id="IPR010432">
    <property type="entry name" value="RDD"/>
</dbReference>
<evidence type="ECO:0000256" key="1">
    <source>
        <dbReference type="ARBA" id="ARBA00004141"/>
    </source>
</evidence>
<evidence type="ECO:0000259" key="6">
    <source>
        <dbReference type="Pfam" id="PF06271"/>
    </source>
</evidence>
<keyword evidence="3 5" id="KW-1133">Transmembrane helix</keyword>
<evidence type="ECO:0000256" key="5">
    <source>
        <dbReference type="SAM" id="Phobius"/>
    </source>
</evidence>
<feature type="transmembrane region" description="Helical" evidence="5">
    <location>
        <begin position="42"/>
        <end position="63"/>
    </location>
</feature>
<organism evidence="7 8">
    <name type="scientific">Legionella beliardensis</name>
    <dbReference type="NCBI Taxonomy" id="91822"/>
    <lineage>
        <taxon>Bacteria</taxon>
        <taxon>Pseudomonadati</taxon>
        <taxon>Pseudomonadota</taxon>
        <taxon>Gammaproteobacteria</taxon>
        <taxon>Legionellales</taxon>
        <taxon>Legionellaceae</taxon>
        <taxon>Legionella</taxon>
    </lineage>
</organism>
<dbReference type="EMBL" id="UGNV01000001">
    <property type="protein sequence ID" value="STX30045.1"/>
    <property type="molecule type" value="Genomic_DNA"/>
</dbReference>
<protein>
    <submittedName>
        <fullName evidence="7">RDD family</fullName>
    </submittedName>
</protein>
<gene>
    <name evidence="7" type="ORF">NCTC13315_02607</name>
</gene>
<proteinExistence type="predicted"/>
<sequence>MLFRFALATIYDLFIILALLMLTTALCMIASQQTSIPPGSRWYQILLLLTIFTYYFICLRLSGQTVGLKTWRLQVISTYGPLTIYKLCYWLILIPLAIGYGIIRFKKPQYFLGKWTSIRLIYLN</sequence>
<name>A0A378I5Q0_9GAMM</name>
<comment type="subcellular location">
    <subcellularLocation>
        <location evidence="1">Membrane</location>
        <topology evidence="1">Multi-pass membrane protein</topology>
    </subcellularLocation>
</comment>
<evidence type="ECO:0000313" key="7">
    <source>
        <dbReference type="EMBL" id="STX30045.1"/>
    </source>
</evidence>
<dbReference type="RefSeq" id="WP_115303771.1">
    <property type="nucleotide sequence ID" value="NZ_CAAAHO010000005.1"/>
</dbReference>
<keyword evidence="2 5" id="KW-0812">Transmembrane</keyword>
<dbReference type="Pfam" id="PF06271">
    <property type="entry name" value="RDD"/>
    <property type="match status" value="1"/>
</dbReference>
<feature type="domain" description="RDD" evidence="6">
    <location>
        <begin position="7"/>
        <end position="80"/>
    </location>
</feature>
<dbReference type="AlphaFoldDB" id="A0A378I5Q0"/>
<dbReference type="GO" id="GO:0016020">
    <property type="term" value="C:membrane"/>
    <property type="evidence" value="ECO:0007669"/>
    <property type="project" value="UniProtKB-SubCell"/>
</dbReference>
<dbReference type="OrthoDB" id="9793824at2"/>